<evidence type="ECO:0000259" key="1">
    <source>
        <dbReference type="Pfam" id="PF01548"/>
    </source>
</evidence>
<keyword evidence="4" id="KW-1185">Reference proteome</keyword>
<dbReference type="EMBL" id="JBHUKR010000013">
    <property type="protein sequence ID" value="MFD2419658.1"/>
    <property type="molecule type" value="Genomic_DNA"/>
</dbReference>
<reference evidence="4" key="1">
    <citation type="journal article" date="2019" name="Int. J. Syst. Evol. Microbiol.">
        <title>The Global Catalogue of Microorganisms (GCM) 10K type strain sequencing project: providing services to taxonomists for standard genome sequencing and annotation.</title>
        <authorList>
            <consortium name="The Broad Institute Genomics Platform"/>
            <consortium name="The Broad Institute Genome Sequencing Center for Infectious Disease"/>
            <person name="Wu L."/>
            <person name="Ma J."/>
        </authorList>
    </citation>
    <scope>NUCLEOTIDE SEQUENCE [LARGE SCALE GENOMIC DNA]</scope>
    <source>
        <strain evidence="4">CGMCC 4.7645</strain>
    </source>
</reference>
<comment type="caution">
    <text evidence="3">The sequence shown here is derived from an EMBL/GenBank/DDBJ whole genome shotgun (WGS) entry which is preliminary data.</text>
</comment>
<evidence type="ECO:0000313" key="3">
    <source>
        <dbReference type="EMBL" id="MFD2419658.1"/>
    </source>
</evidence>
<dbReference type="PANTHER" id="PTHR33055">
    <property type="entry name" value="TRANSPOSASE FOR INSERTION SEQUENCE ELEMENT IS1111A"/>
    <property type="match status" value="1"/>
</dbReference>
<name>A0ABW5FX95_9PSEU</name>
<feature type="domain" description="Transposase IS116/IS110/IS902 C-terminal" evidence="2">
    <location>
        <begin position="271"/>
        <end position="357"/>
    </location>
</feature>
<dbReference type="InterPro" id="IPR002525">
    <property type="entry name" value="Transp_IS110-like_N"/>
</dbReference>
<gene>
    <name evidence="3" type="ORF">ACFSXZ_25345</name>
</gene>
<feature type="domain" description="Transposase IS110-like N-terminal" evidence="1">
    <location>
        <begin position="9"/>
        <end position="163"/>
    </location>
</feature>
<dbReference type="PANTHER" id="PTHR33055:SF3">
    <property type="entry name" value="PUTATIVE TRANSPOSASE FOR IS117-RELATED"/>
    <property type="match status" value="1"/>
</dbReference>
<organism evidence="3 4">
    <name type="scientific">Amycolatopsis pigmentata</name>
    <dbReference type="NCBI Taxonomy" id="450801"/>
    <lineage>
        <taxon>Bacteria</taxon>
        <taxon>Bacillati</taxon>
        <taxon>Actinomycetota</taxon>
        <taxon>Actinomycetes</taxon>
        <taxon>Pseudonocardiales</taxon>
        <taxon>Pseudonocardiaceae</taxon>
        <taxon>Amycolatopsis</taxon>
    </lineage>
</organism>
<dbReference type="Pfam" id="PF01548">
    <property type="entry name" value="DEDD_Tnp_IS110"/>
    <property type="match status" value="1"/>
</dbReference>
<dbReference type="InterPro" id="IPR047650">
    <property type="entry name" value="Transpos_IS110"/>
</dbReference>
<evidence type="ECO:0000313" key="4">
    <source>
        <dbReference type="Proteomes" id="UP001597417"/>
    </source>
</evidence>
<accession>A0ABW5FX95</accession>
<dbReference type="Pfam" id="PF02371">
    <property type="entry name" value="Transposase_20"/>
    <property type="match status" value="1"/>
</dbReference>
<dbReference type="Proteomes" id="UP001597417">
    <property type="component" value="Unassembled WGS sequence"/>
</dbReference>
<sequence length="402" mass="43791">MAVPDVAWVGVDAGKISHHATAIDRDGTVLWSKQISNDQTAIEGLIARAADTAGEVRWAVDLTSAGAALLLALLIAAGQRVCYVPGAVVNRMSSAFAGEGKTDARDAKIIAETARLRRDLTEINTPDEMVVELSLLVGHRADLMADWVRGVNRLRDLLTRVFPALERAFDYSTRSALVLLTRYCTPAAIRETGKQGLSGYLHAEGAHRPSIPGIVAKALAAADAQTVALPGESTSATLINRLARQLLDLDREIKNLDKLITQRFRTHPQAAIIESMPGMGPILGAEFLAITAGDLAAFGTPARLATYAGLAPVPHDSGRRTGVLHRPQRYHRRLRHVFYMAAFSSLKTDGPSRVFYQRKRAERQRHTKAMIALARRLVDVLWAMLRDNRTWKPTAPTVPAAT</sequence>
<protein>
    <submittedName>
        <fullName evidence="3">IS110 family transposase</fullName>
    </submittedName>
</protein>
<dbReference type="RefSeq" id="WP_378267684.1">
    <property type="nucleotide sequence ID" value="NZ_JBHUKR010000013.1"/>
</dbReference>
<proteinExistence type="predicted"/>
<evidence type="ECO:0000259" key="2">
    <source>
        <dbReference type="Pfam" id="PF02371"/>
    </source>
</evidence>
<dbReference type="NCBIfam" id="NF033542">
    <property type="entry name" value="transpos_IS110"/>
    <property type="match status" value="1"/>
</dbReference>
<dbReference type="InterPro" id="IPR003346">
    <property type="entry name" value="Transposase_20"/>
</dbReference>